<dbReference type="EMBL" id="QNRJ01000010">
    <property type="protein sequence ID" value="RBP03200.1"/>
    <property type="molecule type" value="Genomic_DNA"/>
</dbReference>
<dbReference type="AlphaFoldDB" id="A0A366ENC3"/>
<evidence type="ECO:0000313" key="5">
    <source>
        <dbReference type="Proteomes" id="UP000252118"/>
    </source>
</evidence>
<comment type="similarity">
    <text evidence="1">Belongs to the DedA family.</text>
</comment>
<dbReference type="RefSeq" id="WP_113970219.1">
    <property type="nucleotide sequence ID" value="NZ_QNRJ01000010.1"/>
</dbReference>
<dbReference type="GO" id="GO:0005886">
    <property type="term" value="C:plasma membrane"/>
    <property type="evidence" value="ECO:0007669"/>
    <property type="project" value="TreeGrafter"/>
</dbReference>
<feature type="transmembrane region" description="Helical" evidence="2">
    <location>
        <begin position="167"/>
        <end position="186"/>
    </location>
</feature>
<keyword evidence="2" id="KW-0472">Membrane</keyword>
<dbReference type="PANTHER" id="PTHR42709:SF11">
    <property type="entry name" value="DEDA FAMILY PROTEIN"/>
    <property type="match status" value="1"/>
</dbReference>
<gene>
    <name evidence="4" type="ORF">DET59_11083</name>
</gene>
<evidence type="ECO:0000256" key="2">
    <source>
        <dbReference type="SAM" id="Phobius"/>
    </source>
</evidence>
<keyword evidence="2" id="KW-0812">Transmembrane</keyword>
<feature type="transmembrane region" description="Helical" evidence="2">
    <location>
        <begin position="12"/>
        <end position="31"/>
    </location>
</feature>
<evidence type="ECO:0000259" key="3">
    <source>
        <dbReference type="Pfam" id="PF09335"/>
    </source>
</evidence>
<reference evidence="4 5" key="1">
    <citation type="submission" date="2018-06" db="EMBL/GenBank/DDBJ databases">
        <title>Freshwater and sediment microbial communities from various areas in North America, analyzing microbe dynamics in response to fracking.</title>
        <authorList>
            <person name="Lamendella R."/>
        </authorList>
    </citation>
    <scope>NUCLEOTIDE SEQUENCE [LARGE SCALE GENOMIC DNA]</scope>
    <source>
        <strain evidence="4 5">97B</strain>
    </source>
</reference>
<dbReference type="InterPro" id="IPR051311">
    <property type="entry name" value="DedA_domain"/>
</dbReference>
<dbReference type="PANTHER" id="PTHR42709">
    <property type="entry name" value="ALKALINE PHOSPHATASE LIKE PROTEIN"/>
    <property type="match status" value="1"/>
</dbReference>
<organism evidence="4 5">
    <name type="scientific">Rossellomorea aquimaris</name>
    <dbReference type="NCBI Taxonomy" id="189382"/>
    <lineage>
        <taxon>Bacteria</taxon>
        <taxon>Bacillati</taxon>
        <taxon>Bacillota</taxon>
        <taxon>Bacilli</taxon>
        <taxon>Bacillales</taxon>
        <taxon>Bacillaceae</taxon>
        <taxon>Rossellomorea</taxon>
    </lineage>
</organism>
<name>A0A366ENC3_9BACI</name>
<protein>
    <submittedName>
        <fullName evidence="4">Membrane protein YqaA with SNARE-associated domain</fullName>
    </submittedName>
</protein>
<sequence length="193" mass="21304">MSELLHAFEAWLLDYGVWGLILVSFADSSFFPIPPDVLLIPLAIANPENALLYALYTTIASVIGALFGWLIGKKLGRPILVHFFSEKRIQKVEEYFTKYGAMALLIAGLTPVPYKIFTIFAGVSGVKIRVLVIWSIIGRGIRFFLEGAIILALGAKAKPFIEENFTLLTLGAGGVLIAVYLVYLVIKKRKQTV</sequence>
<evidence type="ECO:0000256" key="1">
    <source>
        <dbReference type="ARBA" id="ARBA00010792"/>
    </source>
</evidence>
<keyword evidence="2" id="KW-1133">Transmembrane helix</keyword>
<dbReference type="Proteomes" id="UP000252118">
    <property type="component" value="Unassembled WGS sequence"/>
</dbReference>
<evidence type="ECO:0000313" key="4">
    <source>
        <dbReference type="EMBL" id="RBP03200.1"/>
    </source>
</evidence>
<dbReference type="Pfam" id="PF09335">
    <property type="entry name" value="VTT_dom"/>
    <property type="match status" value="1"/>
</dbReference>
<comment type="caution">
    <text evidence="4">The sequence shown here is derived from an EMBL/GenBank/DDBJ whole genome shotgun (WGS) entry which is preliminary data.</text>
</comment>
<accession>A0A366ENC3</accession>
<dbReference type="OrthoDB" id="9810270at2"/>
<dbReference type="InterPro" id="IPR032816">
    <property type="entry name" value="VTT_dom"/>
</dbReference>
<proteinExistence type="inferred from homology"/>
<feature type="transmembrane region" description="Helical" evidence="2">
    <location>
        <begin position="51"/>
        <end position="71"/>
    </location>
</feature>
<feature type="domain" description="VTT" evidence="3">
    <location>
        <begin position="33"/>
        <end position="145"/>
    </location>
</feature>